<dbReference type="InterPro" id="IPR011944">
    <property type="entry name" value="Steroid_delta5-4_isomerase"/>
</dbReference>
<protein>
    <recommendedName>
        <fullName evidence="2">DUF4440 domain-containing protein</fullName>
    </recommendedName>
</protein>
<dbReference type="NCBIfam" id="TIGR02246">
    <property type="entry name" value="SgcJ/EcaC family oxidoreductase"/>
    <property type="match status" value="1"/>
</dbReference>
<reference evidence="3" key="1">
    <citation type="submission" date="2021-12" db="EMBL/GenBank/DDBJ databases">
        <title>Draft genome sequence of Corynebacterium ammoniagenes strain T-723.</title>
        <authorList>
            <person name="Matsuzawa M."/>
            <person name="Hiratani M."/>
            <person name="Abe I."/>
            <person name="Tsuji Y."/>
            <person name="Nakamura J."/>
        </authorList>
    </citation>
    <scope>NUCLEOTIDE SEQUENCE</scope>
    <source>
        <strain evidence="3">T-723</strain>
    </source>
</reference>
<accession>A0AAV5GAD1</accession>
<dbReference type="AlphaFoldDB" id="A0AAV5GAD1"/>
<dbReference type="SUPFAM" id="SSF54427">
    <property type="entry name" value="NTF2-like"/>
    <property type="match status" value="1"/>
</dbReference>
<organism evidence="3 4">
    <name type="scientific">Corynebacterium ammoniagenes</name>
    <name type="common">Brevibacterium ammoniagenes</name>
    <dbReference type="NCBI Taxonomy" id="1697"/>
    <lineage>
        <taxon>Bacteria</taxon>
        <taxon>Bacillati</taxon>
        <taxon>Actinomycetota</taxon>
        <taxon>Actinomycetes</taxon>
        <taxon>Mycobacteriales</taxon>
        <taxon>Corynebacteriaceae</taxon>
        <taxon>Corynebacterium</taxon>
    </lineage>
</organism>
<dbReference type="Gene3D" id="3.10.450.50">
    <property type="match status" value="1"/>
</dbReference>
<evidence type="ECO:0000259" key="2">
    <source>
        <dbReference type="Pfam" id="PF14534"/>
    </source>
</evidence>
<sequence>MASSLPVLNKPLDVAEAFAAAWNNHDADSLAALFVEDADFVNVVGLWWHDRGSIRKAHAYGFEKIFTSSHMTLRRTSVRQLSADIAVVHAAWLMTGQESHSGIEAERRRGVMSFTVQRQEDGAWRAVSAHNTDRINGAETHIATGGALTPAHYGHTTEQ</sequence>
<dbReference type="RefSeq" id="WP_003847530.1">
    <property type="nucleotide sequence ID" value="NZ_BQKK01000003.1"/>
</dbReference>
<dbReference type="EMBL" id="BQKK01000003">
    <property type="protein sequence ID" value="GJN43035.1"/>
    <property type="molecule type" value="Genomic_DNA"/>
</dbReference>
<dbReference type="InterPro" id="IPR032710">
    <property type="entry name" value="NTF2-like_dom_sf"/>
</dbReference>
<feature type="region of interest" description="Disordered" evidence="1">
    <location>
        <begin position="139"/>
        <end position="159"/>
    </location>
</feature>
<comment type="caution">
    <text evidence="3">The sequence shown here is derived from an EMBL/GenBank/DDBJ whole genome shotgun (WGS) entry which is preliminary data.</text>
</comment>
<name>A0AAV5GAD1_CORAM</name>
<dbReference type="Proteomes" id="UP001054925">
    <property type="component" value="Unassembled WGS sequence"/>
</dbReference>
<evidence type="ECO:0000313" key="4">
    <source>
        <dbReference type="Proteomes" id="UP001054925"/>
    </source>
</evidence>
<evidence type="ECO:0000256" key="1">
    <source>
        <dbReference type="SAM" id="MobiDB-lite"/>
    </source>
</evidence>
<dbReference type="Pfam" id="PF14534">
    <property type="entry name" value="DUF4440"/>
    <property type="match status" value="1"/>
</dbReference>
<gene>
    <name evidence="3" type="ORF">CAT723_15140</name>
</gene>
<feature type="domain" description="DUF4440" evidence="2">
    <location>
        <begin position="14"/>
        <end position="125"/>
    </location>
</feature>
<proteinExistence type="predicted"/>
<dbReference type="InterPro" id="IPR027843">
    <property type="entry name" value="DUF4440"/>
</dbReference>
<evidence type="ECO:0000313" key="3">
    <source>
        <dbReference type="EMBL" id="GJN43035.1"/>
    </source>
</evidence>